<dbReference type="AlphaFoldDB" id="A0A370U5R7"/>
<evidence type="ECO:0000256" key="9">
    <source>
        <dbReference type="SAM" id="Phobius"/>
    </source>
</evidence>
<evidence type="ECO:0000256" key="5">
    <source>
        <dbReference type="ARBA" id="ARBA00023224"/>
    </source>
</evidence>
<dbReference type="InterPro" id="IPR003660">
    <property type="entry name" value="HAMP_dom"/>
</dbReference>
<dbReference type="SMART" id="SM00283">
    <property type="entry name" value="MA"/>
    <property type="match status" value="1"/>
</dbReference>
<dbReference type="GO" id="GO:0006935">
    <property type="term" value="P:chemotaxis"/>
    <property type="evidence" value="ECO:0007669"/>
    <property type="project" value="InterPro"/>
</dbReference>
<dbReference type="CDD" id="cd06225">
    <property type="entry name" value="HAMP"/>
    <property type="match status" value="1"/>
</dbReference>
<comment type="subcellular location">
    <subcellularLocation>
        <location evidence="1">Membrane</location>
        <topology evidence="1">Multi-pass membrane protein</topology>
    </subcellularLocation>
</comment>
<dbReference type="PROSITE" id="PS50111">
    <property type="entry name" value="CHEMOTAXIS_TRANSDUC_2"/>
    <property type="match status" value="1"/>
</dbReference>
<dbReference type="PROSITE" id="PS50885">
    <property type="entry name" value="HAMP"/>
    <property type="match status" value="1"/>
</dbReference>
<feature type="domain" description="Methyl-accepting transducer" evidence="10">
    <location>
        <begin position="276"/>
        <end position="512"/>
    </location>
</feature>
<dbReference type="PANTHER" id="PTHR32089:SF119">
    <property type="entry name" value="METHYL-ACCEPTING CHEMOTAXIS PROTEIN CTPL"/>
    <property type="match status" value="1"/>
</dbReference>
<dbReference type="PANTHER" id="PTHR32089">
    <property type="entry name" value="METHYL-ACCEPTING CHEMOTAXIS PROTEIN MCPB"/>
    <property type="match status" value="1"/>
</dbReference>
<dbReference type="SUPFAM" id="SSF58104">
    <property type="entry name" value="Methyl-accepting chemotaxis protein (MCP) signaling domain"/>
    <property type="match status" value="1"/>
</dbReference>
<evidence type="ECO:0000313" key="12">
    <source>
        <dbReference type="EMBL" id="RDL43105.1"/>
    </source>
</evidence>
<dbReference type="InterPro" id="IPR004089">
    <property type="entry name" value="MCPsignal_dom"/>
</dbReference>
<proteinExistence type="inferred from homology"/>
<feature type="transmembrane region" description="Helical" evidence="9">
    <location>
        <begin position="24"/>
        <end position="42"/>
    </location>
</feature>
<comment type="similarity">
    <text evidence="6">Belongs to the methyl-accepting chemotaxis (MCP) protein family.</text>
</comment>
<evidence type="ECO:0000256" key="8">
    <source>
        <dbReference type="SAM" id="Coils"/>
    </source>
</evidence>
<dbReference type="Pfam" id="PF00015">
    <property type="entry name" value="MCPsignal"/>
    <property type="match status" value="1"/>
</dbReference>
<dbReference type="CDD" id="cd11386">
    <property type="entry name" value="MCP_signal"/>
    <property type="match status" value="1"/>
</dbReference>
<evidence type="ECO:0000313" key="13">
    <source>
        <dbReference type="Proteomes" id="UP000254326"/>
    </source>
</evidence>
<keyword evidence="13" id="KW-1185">Reference proteome</keyword>
<evidence type="ECO:0000256" key="3">
    <source>
        <dbReference type="ARBA" id="ARBA00022989"/>
    </source>
</evidence>
<keyword evidence="3 9" id="KW-1133">Transmembrane helix</keyword>
<feature type="domain" description="HAMP" evidence="11">
    <location>
        <begin position="218"/>
        <end position="271"/>
    </location>
</feature>
<feature type="transmembrane region" description="Helical" evidence="9">
    <location>
        <begin position="200"/>
        <end position="221"/>
    </location>
</feature>
<dbReference type="GO" id="GO:0016020">
    <property type="term" value="C:membrane"/>
    <property type="evidence" value="ECO:0007669"/>
    <property type="project" value="UniProtKB-SubCell"/>
</dbReference>
<feature type="coiled-coil region" evidence="8">
    <location>
        <begin position="312"/>
        <end position="374"/>
    </location>
</feature>
<dbReference type="PRINTS" id="PR00260">
    <property type="entry name" value="CHEMTRNSDUCR"/>
</dbReference>
<dbReference type="InterPro" id="IPR004090">
    <property type="entry name" value="Chemotax_Me-accpt_rcpt"/>
</dbReference>
<dbReference type="Gene3D" id="1.10.287.950">
    <property type="entry name" value="Methyl-accepting chemotaxis protein"/>
    <property type="match status" value="1"/>
</dbReference>
<evidence type="ECO:0000256" key="6">
    <source>
        <dbReference type="ARBA" id="ARBA00029447"/>
    </source>
</evidence>
<reference evidence="12 13" key="1">
    <citation type="submission" date="2018-06" db="EMBL/GenBank/DDBJ databases">
        <title>Marinomonas sp. YLB-05 draft genome sequence.</title>
        <authorList>
            <person name="Yu L."/>
            <person name="Tang X."/>
        </authorList>
    </citation>
    <scope>NUCLEOTIDE SEQUENCE [LARGE SCALE GENOMIC DNA]</scope>
    <source>
        <strain evidence="12 13">YLB-05</strain>
    </source>
</reference>
<keyword evidence="5 7" id="KW-0807">Transducer</keyword>
<dbReference type="Pfam" id="PF00672">
    <property type="entry name" value="HAMP"/>
    <property type="match status" value="1"/>
</dbReference>
<name>A0A370U5R7_9GAMM</name>
<evidence type="ECO:0000256" key="2">
    <source>
        <dbReference type="ARBA" id="ARBA00022692"/>
    </source>
</evidence>
<sequence length="548" mass="59606">MHHTVPTRTKSQVMPKYISVRWKILLPMAGILILIIAALNFYSSYQQKERLLDLSEHQLADIANGYMDSMNALMFTGSMGSREILRDKISQREGIESVRMLRGEAVNKIYGPGFAHEAPQDELDRRALSGESITQVETVDGERFITILLPFAASADRHGTNCLSCHPVTEGTILGAARITYSMATRDQDIENAIIKNSTINFIAILIGLGIIYLIMMKVLISPLNRLKETMVEIGENADLRPRIRLGSNDEFHQVGLATNNMLDRFQPAIHDLTKTMDDLSNSADQLALVTRKTSEGVDQQKSESRLLANSIQELSNAAEEVAQNAANAELSAGDAKELADGGKAMVLHVANANSELAQQVDSATNVVKKLAEDTQNIGRVSQEISDIAEQTNLLALNAAIEAARAGEQGRGFAVVADEVRNLANRTQLSTEEIRAIIDNLASISIRAVDAMEGSKTKADDGALDASKAAKSLEEIAVSVERIREMNSMIAAAASEQSAVVNEINQNIQTISSVSEQTGEGAHETLKQSEDIAHIADELDKTINTFKS</sequence>
<dbReference type="EMBL" id="QKRA01000010">
    <property type="protein sequence ID" value="RDL43105.1"/>
    <property type="molecule type" value="Genomic_DNA"/>
</dbReference>
<evidence type="ECO:0000259" key="10">
    <source>
        <dbReference type="PROSITE" id="PS50111"/>
    </source>
</evidence>
<keyword evidence="8" id="KW-0175">Coiled coil</keyword>
<keyword evidence="4 9" id="KW-0472">Membrane</keyword>
<dbReference type="GO" id="GO:0004888">
    <property type="term" value="F:transmembrane signaling receptor activity"/>
    <property type="evidence" value="ECO:0007669"/>
    <property type="project" value="InterPro"/>
</dbReference>
<protein>
    <submittedName>
        <fullName evidence="12">Methyl-accepting chemotaxis protein</fullName>
    </submittedName>
</protein>
<keyword evidence="2 9" id="KW-0812">Transmembrane</keyword>
<dbReference type="GO" id="GO:0007165">
    <property type="term" value="P:signal transduction"/>
    <property type="evidence" value="ECO:0007669"/>
    <property type="project" value="UniProtKB-KW"/>
</dbReference>
<evidence type="ECO:0000256" key="4">
    <source>
        <dbReference type="ARBA" id="ARBA00023136"/>
    </source>
</evidence>
<dbReference type="FunFam" id="1.10.287.950:FF:000001">
    <property type="entry name" value="Methyl-accepting chemotaxis sensory transducer"/>
    <property type="match status" value="1"/>
</dbReference>
<organism evidence="12 13">
    <name type="scientific">Marinomonas piezotolerans</name>
    <dbReference type="NCBI Taxonomy" id="2213058"/>
    <lineage>
        <taxon>Bacteria</taxon>
        <taxon>Pseudomonadati</taxon>
        <taxon>Pseudomonadota</taxon>
        <taxon>Gammaproteobacteria</taxon>
        <taxon>Oceanospirillales</taxon>
        <taxon>Oceanospirillaceae</taxon>
        <taxon>Marinomonas</taxon>
    </lineage>
</organism>
<evidence type="ECO:0000259" key="11">
    <source>
        <dbReference type="PROSITE" id="PS50885"/>
    </source>
</evidence>
<dbReference type="Proteomes" id="UP000254326">
    <property type="component" value="Unassembled WGS sequence"/>
</dbReference>
<gene>
    <name evidence="12" type="ORF">DN730_16545</name>
</gene>
<dbReference type="Gene3D" id="3.30.450.290">
    <property type="match status" value="1"/>
</dbReference>
<comment type="caution">
    <text evidence="12">The sequence shown here is derived from an EMBL/GenBank/DDBJ whole genome shotgun (WGS) entry which is preliminary data.</text>
</comment>
<evidence type="ECO:0000256" key="1">
    <source>
        <dbReference type="ARBA" id="ARBA00004141"/>
    </source>
</evidence>
<accession>A0A370U5R7</accession>
<evidence type="ECO:0000256" key="7">
    <source>
        <dbReference type="PROSITE-ProRule" id="PRU00284"/>
    </source>
</evidence>